<accession>A0AAN8RB74</accession>
<dbReference type="Proteomes" id="UP001313282">
    <property type="component" value="Unassembled WGS sequence"/>
</dbReference>
<name>A0AAN8RB74_9PEZI</name>
<organism evidence="2 3">
    <name type="scientific">Orbilia javanica</name>
    <dbReference type="NCBI Taxonomy" id="47235"/>
    <lineage>
        <taxon>Eukaryota</taxon>
        <taxon>Fungi</taxon>
        <taxon>Dikarya</taxon>
        <taxon>Ascomycota</taxon>
        <taxon>Pezizomycotina</taxon>
        <taxon>Orbiliomycetes</taxon>
        <taxon>Orbiliales</taxon>
        <taxon>Orbiliaceae</taxon>
        <taxon>Orbilia</taxon>
    </lineage>
</organism>
<feature type="compositionally biased region" description="Polar residues" evidence="1">
    <location>
        <begin position="44"/>
        <end position="57"/>
    </location>
</feature>
<evidence type="ECO:0000313" key="2">
    <source>
        <dbReference type="EMBL" id="KAK6331604.1"/>
    </source>
</evidence>
<feature type="region of interest" description="Disordered" evidence="1">
    <location>
        <begin position="234"/>
        <end position="265"/>
    </location>
</feature>
<proteinExistence type="predicted"/>
<protein>
    <submittedName>
        <fullName evidence="2">Uncharacterized protein</fullName>
    </submittedName>
</protein>
<sequence>MSEPIVEAQEVDPTPHLPTPPCSEFGADTKENQNNIKIEENEDTLTTAISKPTNPKDTNIKLEPTSQGPKKRGRPKSTEQPSSTSPSSKKQKSTPPPTKEKKPKQPGATVGQKPKRGRQPGPSNPDNSFGKEQDAYIRELFTAPEKYSLKDIHAKFEERFGTGKSVNVVRFRWYKIKEDAIVLSSEEEAALKKAIETVETNKALAILNEYGKNSEFPKLSQGFVMKKMKEWAAGGSKANKVTQKQEEEEDDADDAEEAEDVEEEG</sequence>
<dbReference type="AlphaFoldDB" id="A0AAN8RB74"/>
<dbReference type="EMBL" id="JAVHNR010000010">
    <property type="protein sequence ID" value="KAK6331604.1"/>
    <property type="molecule type" value="Genomic_DNA"/>
</dbReference>
<reference evidence="2 3" key="1">
    <citation type="submission" date="2019-10" db="EMBL/GenBank/DDBJ databases">
        <authorList>
            <person name="Palmer J.M."/>
        </authorList>
    </citation>
    <scope>NUCLEOTIDE SEQUENCE [LARGE SCALE GENOMIC DNA]</scope>
    <source>
        <strain evidence="2 3">TWF718</strain>
    </source>
</reference>
<evidence type="ECO:0000256" key="1">
    <source>
        <dbReference type="SAM" id="MobiDB-lite"/>
    </source>
</evidence>
<feature type="compositionally biased region" description="Low complexity" evidence="1">
    <location>
        <begin position="78"/>
        <end position="88"/>
    </location>
</feature>
<evidence type="ECO:0000313" key="3">
    <source>
        <dbReference type="Proteomes" id="UP001313282"/>
    </source>
</evidence>
<feature type="region of interest" description="Disordered" evidence="1">
    <location>
        <begin position="1"/>
        <end position="135"/>
    </location>
</feature>
<gene>
    <name evidence="2" type="ORF">TWF718_002153</name>
</gene>
<keyword evidence="3" id="KW-1185">Reference proteome</keyword>
<comment type="caution">
    <text evidence="2">The sequence shown here is derived from an EMBL/GenBank/DDBJ whole genome shotgun (WGS) entry which is preliminary data.</text>
</comment>
<feature type="compositionally biased region" description="Acidic residues" evidence="1">
    <location>
        <begin position="246"/>
        <end position="265"/>
    </location>
</feature>